<proteinExistence type="predicted"/>
<dbReference type="RefSeq" id="WP_136915049.1">
    <property type="nucleotide sequence ID" value="NZ_CP039371.1"/>
</dbReference>
<dbReference type="OrthoDB" id="6903880at2"/>
<evidence type="ECO:0000313" key="2">
    <source>
        <dbReference type="EMBL" id="QCI12896.1"/>
    </source>
</evidence>
<dbReference type="Gene3D" id="3.10.450.50">
    <property type="match status" value="1"/>
</dbReference>
<dbReference type="Pfam" id="PF14534">
    <property type="entry name" value="DUF4440"/>
    <property type="match status" value="1"/>
</dbReference>
<dbReference type="Proteomes" id="UP000298551">
    <property type="component" value="Chromosome"/>
</dbReference>
<name>A0A4D6X8H1_PSEPU</name>
<dbReference type="InterPro" id="IPR027843">
    <property type="entry name" value="DUF4440"/>
</dbReference>
<sequence>MTSQLHAALRERLDVLEQCWLAADAPAIVEQLYTEQTQITGPGEAPVYQGTRQLTELVGALIADTVKATLRIDHVQPLAQDAAYSWVTWYVQPREGEPFKMKSLFVWERKAEGWRLQADLYAEGEIHL</sequence>
<reference evidence="3" key="1">
    <citation type="submission" date="2019-04" db="EMBL/GenBank/DDBJ databases">
        <title>Genome sequence of Pseudomonas putida 1290, an auxin catabolizing strain.</title>
        <authorList>
            <person name="Laird T.S."/>
            <person name="Leveau J.H.J."/>
        </authorList>
    </citation>
    <scope>NUCLEOTIDE SEQUENCE [LARGE SCALE GENOMIC DNA]</scope>
    <source>
        <strain evidence="3">1290</strain>
    </source>
</reference>
<evidence type="ECO:0000313" key="3">
    <source>
        <dbReference type="Proteomes" id="UP000298551"/>
    </source>
</evidence>
<dbReference type="AlphaFoldDB" id="A0A4D6X8H1"/>
<dbReference type="EMBL" id="CP039371">
    <property type="protein sequence ID" value="QCI12896.1"/>
    <property type="molecule type" value="Genomic_DNA"/>
</dbReference>
<gene>
    <name evidence="2" type="ORF">E6B08_16615</name>
</gene>
<organism evidence="2 3">
    <name type="scientific">Pseudomonas putida</name>
    <name type="common">Arthrobacter siderocapsulatus</name>
    <dbReference type="NCBI Taxonomy" id="303"/>
    <lineage>
        <taxon>Bacteria</taxon>
        <taxon>Pseudomonadati</taxon>
        <taxon>Pseudomonadota</taxon>
        <taxon>Gammaproteobacteria</taxon>
        <taxon>Pseudomonadales</taxon>
        <taxon>Pseudomonadaceae</taxon>
        <taxon>Pseudomonas</taxon>
    </lineage>
</organism>
<feature type="domain" description="DUF4440" evidence="1">
    <location>
        <begin position="14"/>
        <end position="116"/>
    </location>
</feature>
<evidence type="ECO:0000259" key="1">
    <source>
        <dbReference type="Pfam" id="PF14534"/>
    </source>
</evidence>
<dbReference type="SUPFAM" id="SSF54427">
    <property type="entry name" value="NTF2-like"/>
    <property type="match status" value="1"/>
</dbReference>
<dbReference type="InterPro" id="IPR032710">
    <property type="entry name" value="NTF2-like_dom_sf"/>
</dbReference>
<accession>A0A4D6X8H1</accession>
<protein>
    <submittedName>
        <fullName evidence="2">Nuclear transport factor 2 family protein</fullName>
    </submittedName>
</protein>